<reference evidence="14" key="1">
    <citation type="submission" date="2019-02" db="EMBL/GenBank/DDBJ databases">
        <authorList>
            <person name="Gruber-Vodicka R. H."/>
            <person name="Seah K. B. B."/>
        </authorList>
    </citation>
    <scope>NUCLEOTIDE SEQUENCE</scope>
    <source>
        <strain evidence="14">BECK_M6</strain>
    </source>
</reference>
<dbReference type="AlphaFoldDB" id="A0A450U9Q4"/>
<dbReference type="GO" id="GO:0046872">
    <property type="term" value="F:metal ion binding"/>
    <property type="evidence" value="ECO:0007669"/>
    <property type="project" value="UniProtKB-KW"/>
</dbReference>
<evidence type="ECO:0000256" key="6">
    <source>
        <dbReference type="ARBA" id="ARBA00023235"/>
    </source>
</evidence>
<evidence type="ECO:0000313" key="14">
    <source>
        <dbReference type="EMBL" id="VFJ88700.1"/>
    </source>
</evidence>
<dbReference type="SMART" id="SM00116">
    <property type="entry name" value="CBS"/>
    <property type="match status" value="2"/>
</dbReference>
<dbReference type="InterPro" id="IPR000644">
    <property type="entry name" value="CBS_dom"/>
</dbReference>
<evidence type="ECO:0000259" key="12">
    <source>
        <dbReference type="PROSITE" id="PS51371"/>
    </source>
</evidence>
<dbReference type="SUPFAM" id="SSF53697">
    <property type="entry name" value="SIS domain"/>
    <property type="match status" value="1"/>
</dbReference>
<comment type="pathway">
    <text evidence="7">Carbohydrate biosynthesis; 3-deoxy-D-manno-octulosonate biosynthesis; 3-deoxy-D-manno-octulosonate from D-ribulose 5-phosphate: step 1/3.</text>
</comment>
<dbReference type="InterPro" id="IPR004800">
    <property type="entry name" value="KdsD/KpsF-type"/>
</dbReference>
<evidence type="ECO:0000256" key="8">
    <source>
        <dbReference type="PIRNR" id="PIRNR004692"/>
    </source>
</evidence>
<dbReference type="CDD" id="cd04604">
    <property type="entry name" value="CBS_pair_SIS_assoc"/>
    <property type="match status" value="1"/>
</dbReference>
<proteinExistence type="inferred from homology"/>
<dbReference type="GO" id="GO:1901135">
    <property type="term" value="P:carbohydrate derivative metabolic process"/>
    <property type="evidence" value="ECO:0007669"/>
    <property type="project" value="InterPro"/>
</dbReference>
<name>A0A450U9Q4_9GAMM</name>
<keyword evidence="4" id="KW-0677">Repeat</keyword>
<dbReference type="InterPro" id="IPR046342">
    <property type="entry name" value="CBS_dom_sf"/>
</dbReference>
<evidence type="ECO:0000256" key="3">
    <source>
        <dbReference type="ARBA" id="ARBA00011881"/>
    </source>
</evidence>
<comment type="catalytic activity">
    <reaction evidence="8">
        <text>D-arabinose 5-phosphate = D-ribulose 5-phosphate</text>
        <dbReference type="Rhea" id="RHEA:23104"/>
        <dbReference type="ChEBI" id="CHEBI:57693"/>
        <dbReference type="ChEBI" id="CHEBI:58121"/>
        <dbReference type="EC" id="5.3.1.13"/>
    </reaction>
</comment>
<evidence type="ECO:0000256" key="1">
    <source>
        <dbReference type="ARBA" id="ARBA00004756"/>
    </source>
</evidence>
<dbReference type="PANTHER" id="PTHR42745">
    <property type="match status" value="1"/>
</dbReference>
<dbReference type="FunFam" id="3.10.580.10:FF:000007">
    <property type="entry name" value="Arabinose 5-phosphate isomerase"/>
    <property type="match status" value="1"/>
</dbReference>
<feature type="domain" description="CBS" evidence="12">
    <location>
        <begin position="215"/>
        <end position="273"/>
    </location>
</feature>
<dbReference type="Gene3D" id="3.10.580.10">
    <property type="entry name" value="CBS-domain"/>
    <property type="match status" value="1"/>
</dbReference>
<comment type="similarity">
    <text evidence="2 8">Belongs to the SIS family. GutQ/KpsF subfamily.</text>
</comment>
<dbReference type="PROSITE" id="PS51371">
    <property type="entry name" value="CBS"/>
    <property type="match status" value="2"/>
</dbReference>
<dbReference type="InterPro" id="IPR046348">
    <property type="entry name" value="SIS_dom_sf"/>
</dbReference>
<dbReference type="Gene3D" id="3.40.50.10490">
    <property type="entry name" value="Glucose-6-phosphate isomerase like protein, domain 1"/>
    <property type="match status" value="1"/>
</dbReference>
<organism evidence="14">
    <name type="scientific">Candidatus Kentrum sp. LFY</name>
    <dbReference type="NCBI Taxonomy" id="2126342"/>
    <lineage>
        <taxon>Bacteria</taxon>
        <taxon>Pseudomonadati</taxon>
        <taxon>Pseudomonadota</taxon>
        <taxon>Gammaproteobacteria</taxon>
        <taxon>Candidatus Kentrum</taxon>
    </lineage>
</organism>
<feature type="domain" description="SIS" evidence="13">
    <location>
        <begin position="46"/>
        <end position="189"/>
    </location>
</feature>
<feature type="site" description="Catalytically relevant" evidence="10">
    <location>
        <position position="157"/>
    </location>
</feature>
<feature type="site" description="Catalytically relevant" evidence="10">
    <location>
        <position position="64"/>
    </location>
</feature>
<dbReference type="Pfam" id="PF01380">
    <property type="entry name" value="SIS"/>
    <property type="match status" value="1"/>
</dbReference>
<keyword evidence="9" id="KW-0479">Metal-binding</keyword>
<keyword evidence="5 11" id="KW-0129">CBS domain</keyword>
<comment type="subunit">
    <text evidence="3">Homotetramer.</text>
</comment>
<dbReference type="EC" id="5.3.1.13" evidence="8"/>
<feature type="domain" description="CBS" evidence="12">
    <location>
        <begin position="282"/>
        <end position="334"/>
    </location>
</feature>
<dbReference type="InterPro" id="IPR035474">
    <property type="entry name" value="SIS_Kpsf"/>
</dbReference>
<evidence type="ECO:0000256" key="11">
    <source>
        <dbReference type="PROSITE-ProRule" id="PRU00703"/>
    </source>
</evidence>
<evidence type="ECO:0000256" key="2">
    <source>
        <dbReference type="ARBA" id="ARBA00008165"/>
    </source>
</evidence>
<comment type="pathway">
    <text evidence="1">Bacterial outer membrane biogenesis; lipopolysaccharide biosynthesis.</text>
</comment>
<evidence type="ECO:0000256" key="4">
    <source>
        <dbReference type="ARBA" id="ARBA00022737"/>
    </source>
</evidence>
<evidence type="ECO:0000256" key="5">
    <source>
        <dbReference type="ARBA" id="ARBA00023122"/>
    </source>
</evidence>
<accession>A0A450U9Q4</accession>
<dbReference type="GO" id="GO:0005975">
    <property type="term" value="P:carbohydrate metabolic process"/>
    <property type="evidence" value="ECO:0007669"/>
    <property type="project" value="InterPro"/>
</dbReference>
<sequence length="334" mass="35565">MKPKASSRRPRLDTDTLMGVGLDVMETEIRALQSLISRVDERFADACRCMLACQGRVVVIGMGKSGHIAKKISATFASTGTPAFFVHPAEAGHGDLGMLTDKDVVLALSNSGETDEILAILPVIKRLGIPLITLTGNPTSHIARLSDITIDVGVEKEACPLGLAPTASTTAALVMGDALAIALLDARGFGAEDFARAHPKGRLGRRLLLRLADIMHTGAAMPRVMTDTAISDALIEMTRTQLGAAVVVNRDNLVLGIFTDGDLRRALDQKVDIHNAYIEEVMTRNCVTVSADILAAEGLSLMQTRKINALVVVDSGNRLVGVVNMHDFLRAGVL</sequence>
<feature type="site" description="Catalytically relevant" evidence="10">
    <location>
        <position position="116"/>
    </location>
</feature>
<evidence type="ECO:0000256" key="10">
    <source>
        <dbReference type="PIRSR" id="PIRSR004692-3"/>
    </source>
</evidence>
<dbReference type="FunFam" id="3.40.50.10490:FF:000011">
    <property type="entry name" value="Arabinose 5-phosphate isomerase"/>
    <property type="match status" value="1"/>
</dbReference>
<dbReference type="EMBL" id="CAADFH010000005">
    <property type="protein sequence ID" value="VFJ88700.1"/>
    <property type="molecule type" value="Genomic_DNA"/>
</dbReference>
<feature type="site" description="Catalytically relevant" evidence="10">
    <location>
        <position position="198"/>
    </location>
</feature>
<dbReference type="CDD" id="cd05014">
    <property type="entry name" value="SIS_Kpsf"/>
    <property type="match status" value="1"/>
</dbReference>
<gene>
    <name evidence="14" type="ORF">BECKLFY1418A_GA0070994_100531</name>
</gene>
<dbReference type="InterPro" id="IPR050986">
    <property type="entry name" value="GutQ/KpsF_isomerases"/>
</dbReference>
<evidence type="ECO:0000256" key="7">
    <source>
        <dbReference type="ARBA" id="ARBA00060658"/>
    </source>
</evidence>
<dbReference type="GO" id="GO:0019146">
    <property type="term" value="F:arabinose-5-phosphate isomerase activity"/>
    <property type="evidence" value="ECO:0007669"/>
    <property type="project" value="UniProtKB-EC"/>
</dbReference>
<dbReference type="PANTHER" id="PTHR42745:SF1">
    <property type="entry name" value="ARABINOSE 5-PHOSPHATE ISOMERASE KDSD"/>
    <property type="match status" value="1"/>
</dbReference>
<dbReference type="PIRSF" id="PIRSF004692">
    <property type="entry name" value="KdsD_KpsF"/>
    <property type="match status" value="1"/>
</dbReference>
<dbReference type="PROSITE" id="PS51464">
    <property type="entry name" value="SIS"/>
    <property type="match status" value="1"/>
</dbReference>
<evidence type="ECO:0000256" key="9">
    <source>
        <dbReference type="PIRSR" id="PIRSR004692-2"/>
    </source>
</evidence>
<dbReference type="Pfam" id="PF00571">
    <property type="entry name" value="CBS"/>
    <property type="match status" value="2"/>
</dbReference>
<feature type="binding site" evidence="9">
    <location>
        <position position="87"/>
    </location>
    <ligand>
        <name>Zn(2+)</name>
        <dbReference type="ChEBI" id="CHEBI:29105"/>
    </ligand>
</feature>
<protein>
    <recommendedName>
        <fullName evidence="8">Arabinose 5-phosphate isomerase</fullName>
        <shortName evidence="8">API</shortName>
        <ecNumber evidence="8">5.3.1.13</ecNumber>
    </recommendedName>
</protein>
<dbReference type="GO" id="GO:0097367">
    <property type="term" value="F:carbohydrate derivative binding"/>
    <property type="evidence" value="ECO:0007669"/>
    <property type="project" value="InterPro"/>
</dbReference>
<dbReference type="InterPro" id="IPR001347">
    <property type="entry name" value="SIS_dom"/>
</dbReference>
<keyword evidence="6 8" id="KW-0413">Isomerase</keyword>
<evidence type="ECO:0000259" key="13">
    <source>
        <dbReference type="PROSITE" id="PS51464"/>
    </source>
</evidence>
<keyword evidence="9" id="KW-0862">Zinc</keyword>
<dbReference type="NCBIfam" id="TIGR00393">
    <property type="entry name" value="kpsF"/>
    <property type="match status" value="1"/>
</dbReference>